<dbReference type="Proteomes" id="UP001165369">
    <property type="component" value="Unassembled WGS sequence"/>
</dbReference>
<comment type="caution">
    <text evidence="1">The sequence shown here is derived from an EMBL/GenBank/DDBJ whole genome shotgun (WGS) entry which is preliminary data.</text>
</comment>
<dbReference type="EMBL" id="JAMJPK010000001">
    <property type="protein sequence ID" value="MCL7939348.1"/>
    <property type="molecule type" value="Genomic_DNA"/>
</dbReference>
<dbReference type="SUPFAM" id="SSF88713">
    <property type="entry name" value="Glycoside hydrolase/deacetylase"/>
    <property type="match status" value="1"/>
</dbReference>
<dbReference type="Pfam" id="PF10096">
    <property type="entry name" value="DUF2334"/>
    <property type="match status" value="1"/>
</dbReference>
<name>A0ABT0SXK5_9GAMM</name>
<dbReference type="CDD" id="cd11374">
    <property type="entry name" value="CE4_u10"/>
    <property type="match status" value="1"/>
</dbReference>
<keyword evidence="2" id="KW-1185">Reference proteome</keyword>
<proteinExistence type="predicted"/>
<protein>
    <submittedName>
        <fullName evidence="1">Polysaccharide deacetylase family protein</fullName>
    </submittedName>
</protein>
<dbReference type="Gene3D" id="3.20.20.370">
    <property type="entry name" value="Glycoside hydrolase/deacetylase"/>
    <property type="match status" value="1"/>
</dbReference>
<evidence type="ECO:0000313" key="2">
    <source>
        <dbReference type="Proteomes" id="UP001165369"/>
    </source>
</evidence>
<sequence length="235" mass="26957">MTALISIHDVMPETLDHVGRLIRRLKDNGHCAITLLVVPGRNWSADDIRRLTEWSDDGIELAAHGWHHRAAAIRGIWHRLHAVFLSRDAAEHLALDADAIEALMRDSAAWFIRQGLPTPTTYVPPAWALGPLPRDRWSSLPFRRIEVTRGIIDIASGRLYSLPLVGFEADTRYRAAFLRRWNRFQVWQARRRNRPLRVGIHPHDGELKLADDLAAFIKHGWKSRRMDDGAWQESA</sequence>
<dbReference type="RefSeq" id="WP_250059346.1">
    <property type="nucleotide sequence ID" value="NZ_JAMJPK010000001.1"/>
</dbReference>
<gene>
    <name evidence="1" type="ORF">M8009_03395</name>
</gene>
<accession>A0ABT0SXK5</accession>
<reference evidence="1" key="1">
    <citation type="submission" date="2022-05" db="EMBL/GenBank/DDBJ databases">
        <title>Halomonas geminus sp. nov. and Halomonas llamarensis sp. nov. isolated from high-altitude salars of the Atacama Desert.</title>
        <authorList>
            <person name="Hintersatz C."/>
            <person name="Rojas L.A."/>
            <person name="Wei T.-S."/>
            <person name="Kutschke S."/>
            <person name="Lehmann F."/>
            <person name="Jain R."/>
            <person name="Pollmann K."/>
        </authorList>
    </citation>
    <scope>NUCLEOTIDE SEQUENCE</scope>
    <source>
        <strain evidence="1">ATCH28</strain>
    </source>
</reference>
<evidence type="ECO:0000313" key="1">
    <source>
        <dbReference type="EMBL" id="MCL7939348.1"/>
    </source>
</evidence>
<organism evidence="1 2">
    <name type="scientific">Halomonas gemina</name>
    <dbReference type="NCBI Taxonomy" id="2945105"/>
    <lineage>
        <taxon>Bacteria</taxon>
        <taxon>Pseudomonadati</taxon>
        <taxon>Pseudomonadota</taxon>
        <taxon>Gammaproteobacteria</taxon>
        <taxon>Oceanospirillales</taxon>
        <taxon>Halomonadaceae</taxon>
        <taxon>Halomonas</taxon>
    </lineage>
</organism>
<dbReference type="InterPro" id="IPR011330">
    <property type="entry name" value="Glyco_hydro/deAcase_b/a-brl"/>
</dbReference>
<dbReference type="InterPro" id="IPR018763">
    <property type="entry name" value="DUF2334"/>
</dbReference>